<evidence type="ECO:0000313" key="6">
    <source>
        <dbReference type="EMBL" id="MBC2667044.1"/>
    </source>
</evidence>
<dbReference type="EMBL" id="JACLAW010000014">
    <property type="protein sequence ID" value="MBC2667044.1"/>
    <property type="molecule type" value="Genomic_DNA"/>
</dbReference>
<feature type="domain" description="Glycosyltransferase subfamily 4-like N-terminal" evidence="5">
    <location>
        <begin position="16"/>
        <end position="180"/>
    </location>
</feature>
<evidence type="ECO:0000256" key="3">
    <source>
        <dbReference type="SAM" id="Phobius"/>
    </source>
</evidence>
<dbReference type="CDD" id="cd03801">
    <property type="entry name" value="GT4_PimA-like"/>
    <property type="match status" value="1"/>
</dbReference>
<dbReference type="InterPro" id="IPR001296">
    <property type="entry name" value="Glyco_trans_1"/>
</dbReference>
<name>A0A7X1FUE9_9SPHN</name>
<dbReference type="InterPro" id="IPR028098">
    <property type="entry name" value="Glyco_trans_4-like_N"/>
</dbReference>
<evidence type="ECO:0000256" key="2">
    <source>
        <dbReference type="ARBA" id="ARBA00022679"/>
    </source>
</evidence>
<dbReference type="PANTHER" id="PTHR12526">
    <property type="entry name" value="GLYCOSYLTRANSFERASE"/>
    <property type="match status" value="1"/>
</dbReference>
<keyword evidence="3" id="KW-1133">Transmembrane helix</keyword>
<keyword evidence="2 6" id="KW-0808">Transferase</keyword>
<dbReference type="Pfam" id="PF00534">
    <property type="entry name" value="Glycos_transf_1"/>
    <property type="match status" value="1"/>
</dbReference>
<proteinExistence type="predicted"/>
<dbReference type="GO" id="GO:0016757">
    <property type="term" value="F:glycosyltransferase activity"/>
    <property type="evidence" value="ECO:0007669"/>
    <property type="project" value="UniProtKB-KW"/>
</dbReference>
<feature type="transmembrane region" description="Helical" evidence="3">
    <location>
        <begin position="74"/>
        <end position="90"/>
    </location>
</feature>
<protein>
    <submittedName>
        <fullName evidence="6">Glycosyltransferase family 4 protein</fullName>
    </submittedName>
</protein>
<keyword evidence="3" id="KW-0472">Membrane</keyword>
<accession>A0A7X1FUE9</accession>
<keyword evidence="7" id="KW-1185">Reference proteome</keyword>
<dbReference type="PANTHER" id="PTHR12526:SF510">
    <property type="entry name" value="D-INOSITOL 3-PHOSPHATE GLYCOSYLTRANSFERASE"/>
    <property type="match status" value="1"/>
</dbReference>
<dbReference type="Proteomes" id="UP000566813">
    <property type="component" value="Unassembled WGS sequence"/>
</dbReference>
<evidence type="ECO:0000259" key="4">
    <source>
        <dbReference type="Pfam" id="PF00534"/>
    </source>
</evidence>
<organism evidence="6 7">
    <name type="scientific">Novosphingobium flavum</name>
    <dbReference type="NCBI Taxonomy" id="1778672"/>
    <lineage>
        <taxon>Bacteria</taxon>
        <taxon>Pseudomonadati</taxon>
        <taxon>Pseudomonadota</taxon>
        <taxon>Alphaproteobacteria</taxon>
        <taxon>Sphingomonadales</taxon>
        <taxon>Sphingomonadaceae</taxon>
        <taxon>Novosphingobium</taxon>
    </lineage>
</organism>
<comment type="caution">
    <text evidence="6">The sequence shown here is derived from an EMBL/GenBank/DDBJ whole genome shotgun (WGS) entry which is preliminary data.</text>
</comment>
<evidence type="ECO:0000256" key="1">
    <source>
        <dbReference type="ARBA" id="ARBA00022676"/>
    </source>
</evidence>
<feature type="transmembrane region" description="Helical" evidence="3">
    <location>
        <begin position="96"/>
        <end position="114"/>
    </location>
</feature>
<evidence type="ECO:0000259" key="5">
    <source>
        <dbReference type="Pfam" id="PF13579"/>
    </source>
</evidence>
<gene>
    <name evidence="6" type="ORF">H7F51_16115</name>
</gene>
<dbReference type="Gene3D" id="3.40.50.2000">
    <property type="entry name" value="Glycogen Phosphorylase B"/>
    <property type="match status" value="2"/>
</dbReference>
<feature type="domain" description="Glycosyl transferase family 1" evidence="4">
    <location>
        <begin position="198"/>
        <end position="348"/>
    </location>
</feature>
<dbReference type="Pfam" id="PF13579">
    <property type="entry name" value="Glyco_trans_4_4"/>
    <property type="match status" value="1"/>
</dbReference>
<sequence length="378" mass="40548">MRVCILYDCLFPWTIGGAERWYRQVAQAHAAQGHDVTYLTLRQWERGAEPEIPGVTVIAVGPRMALYADGKRRILPPLVFGLGVLGHLILRGRRYGLVHGASFPFFSVLAAALVRPFARYRLAVDWHEVWTRDYWRRYLGPVGGAIGWWVQRLCAAAPQVPFAFSRLHAARAEALGTGPVTVLEGEYAGDAHPGAPAADPPFVLYAGRMIPEKRVPLLVEALALLMAQDSALSAVLLGRGPDLDAVREQVTALGLAERIALPGFVPAEEIERLQVGAAVIVQPSEREGYGMVVVEAAARGVPVVVIAGEDNAAAELVDPGENGFIAAGANPADLASAIGAALAGGPALRARTARWYAGNAQRLSFAASFERLIRTCAR</sequence>
<dbReference type="AlphaFoldDB" id="A0A7X1FUE9"/>
<dbReference type="SUPFAM" id="SSF53756">
    <property type="entry name" value="UDP-Glycosyltransferase/glycogen phosphorylase"/>
    <property type="match status" value="1"/>
</dbReference>
<keyword evidence="3" id="KW-0812">Transmembrane</keyword>
<evidence type="ECO:0000313" key="7">
    <source>
        <dbReference type="Proteomes" id="UP000566813"/>
    </source>
</evidence>
<reference evidence="6 7" key="1">
    <citation type="submission" date="2020-08" db="EMBL/GenBank/DDBJ databases">
        <title>The genome sequence of type strain Novosphingobium flavum NBRC 111647.</title>
        <authorList>
            <person name="Liu Y."/>
        </authorList>
    </citation>
    <scope>NUCLEOTIDE SEQUENCE [LARGE SCALE GENOMIC DNA]</scope>
    <source>
        <strain evidence="6 7">NBRC 111647</strain>
    </source>
</reference>
<keyword evidence="1" id="KW-0328">Glycosyltransferase</keyword>